<dbReference type="EMBL" id="MU266422">
    <property type="protein sequence ID" value="KAH7924519.1"/>
    <property type="molecule type" value="Genomic_DNA"/>
</dbReference>
<evidence type="ECO:0000313" key="1">
    <source>
        <dbReference type="EMBL" id="KAH7924519.1"/>
    </source>
</evidence>
<evidence type="ECO:0000313" key="2">
    <source>
        <dbReference type="Proteomes" id="UP000790709"/>
    </source>
</evidence>
<gene>
    <name evidence="1" type="ORF">BV22DRAFT_501870</name>
</gene>
<comment type="caution">
    <text evidence="1">The sequence shown here is derived from an EMBL/GenBank/DDBJ whole genome shotgun (WGS) entry which is preliminary data.</text>
</comment>
<protein>
    <submittedName>
        <fullName evidence="1">Uncharacterized protein</fullName>
    </submittedName>
</protein>
<keyword evidence="2" id="KW-1185">Reference proteome</keyword>
<reference evidence="1" key="1">
    <citation type="journal article" date="2021" name="New Phytol.">
        <title>Evolutionary innovations through gain and loss of genes in the ectomycorrhizal Boletales.</title>
        <authorList>
            <person name="Wu G."/>
            <person name="Miyauchi S."/>
            <person name="Morin E."/>
            <person name="Kuo A."/>
            <person name="Drula E."/>
            <person name="Varga T."/>
            <person name="Kohler A."/>
            <person name="Feng B."/>
            <person name="Cao Y."/>
            <person name="Lipzen A."/>
            <person name="Daum C."/>
            <person name="Hundley H."/>
            <person name="Pangilinan J."/>
            <person name="Johnson J."/>
            <person name="Barry K."/>
            <person name="LaButti K."/>
            <person name="Ng V."/>
            <person name="Ahrendt S."/>
            <person name="Min B."/>
            <person name="Choi I.G."/>
            <person name="Park H."/>
            <person name="Plett J.M."/>
            <person name="Magnuson J."/>
            <person name="Spatafora J.W."/>
            <person name="Nagy L.G."/>
            <person name="Henrissat B."/>
            <person name="Grigoriev I.V."/>
            <person name="Yang Z.L."/>
            <person name="Xu J."/>
            <person name="Martin F.M."/>
        </authorList>
    </citation>
    <scope>NUCLEOTIDE SEQUENCE</scope>
    <source>
        <strain evidence="1">KUC20120723A-06</strain>
    </source>
</reference>
<name>A0ACB8BG22_9AGAM</name>
<accession>A0ACB8BG22</accession>
<sequence length="122" mass="12951">MMAIDDNLSVLHREMTPTPASKAASSPQLSIQAPNGTGANAPTATPEVNGGVPSENGVVQLHFSFFLLQIHIGDRLASPCLVPFSPPTIILWLFIASIIPPRSFGHAKCLISSGYFCFCGRS</sequence>
<organism evidence="1 2">
    <name type="scientific">Leucogyrophana mollusca</name>
    <dbReference type="NCBI Taxonomy" id="85980"/>
    <lineage>
        <taxon>Eukaryota</taxon>
        <taxon>Fungi</taxon>
        <taxon>Dikarya</taxon>
        <taxon>Basidiomycota</taxon>
        <taxon>Agaricomycotina</taxon>
        <taxon>Agaricomycetes</taxon>
        <taxon>Agaricomycetidae</taxon>
        <taxon>Boletales</taxon>
        <taxon>Boletales incertae sedis</taxon>
        <taxon>Leucogyrophana</taxon>
    </lineage>
</organism>
<proteinExistence type="predicted"/>
<dbReference type="Proteomes" id="UP000790709">
    <property type="component" value="Unassembled WGS sequence"/>
</dbReference>